<accession>A0ABX7P766</accession>
<dbReference type="RefSeq" id="WP_206727845.1">
    <property type="nucleotide sequence ID" value="NZ_CP071090.1"/>
</dbReference>
<dbReference type="EMBL" id="CP071090">
    <property type="protein sequence ID" value="QSQ26297.1"/>
    <property type="molecule type" value="Genomic_DNA"/>
</dbReference>
<evidence type="ECO:0000256" key="1">
    <source>
        <dbReference type="SAM" id="MobiDB-lite"/>
    </source>
</evidence>
<feature type="compositionally biased region" description="Pro residues" evidence="1">
    <location>
        <begin position="308"/>
        <end position="336"/>
    </location>
</feature>
<proteinExistence type="predicted"/>
<sequence>MNNDAKKSPIAEVVTRRKVLRGMGMALAALPLARLVIACGEGDDTGGDTGTDAGTDPVTDAGTETDSGTGSATAWATGGTAAMTMAAAYPNPFASGIGTACNLTCEATLGPCYANTLERKDISEGHDGLPVRIAFLVVNEACQPVPGASVDIWHAAPEGLYSGDDASDFCTSGDATARAARWFRGVQTTDANGRVEFDTCFPGWYSSRTIHIHFTVRVNGNEYVTSQLFFDDTLDDEIVNTQPLYNARGPRDTTNSNDSVISADSVADYVFQTQRMADGAMLAWKTLVIRSSLDAATCAVPGGSGGPGGPPPGGDGGMGPPPGWDGGMPPPRPDAG</sequence>
<evidence type="ECO:0000313" key="4">
    <source>
        <dbReference type="Proteomes" id="UP000662747"/>
    </source>
</evidence>
<dbReference type="SUPFAM" id="SSF49482">
    <property type="entry name" value="Aromatic compound dioxygenase"/>
    <property type="match status" value="1"/>
</dbReference>
<dbReference type="Proteomes" id="UP000662747">
    <property type="component" value="Chromosome"/>
</dbReference>
<feature type="region of interest" description="Disordered" evidence="1">
    <location>
        <begin position="44"/>
        <end position="71"/>
    </location>
</feature>
<organism evidence="3 4">
    <name type="scientific">Pyxidicoccus parkwayensis</name>
    <dbReference type="NCBI Taxonomy" id="2813578"/>
    <lineage>
        <taxon>Bacteria</taxon>
        <taxon>Pseudomonadati</taxon>
        <taxon>Myxococcota</taxon>
        <taxon>Myxococcia</taxon>
        <taxon>Myxococcales</taxon>
        <taxon>Cystobacterineae</taxon>
        <taxon>Myxococcaceae</taxon>
        <taxon>Pyxidicoccus</taxon>
    </lineage>
</organism>
<reference evidence="3 4" key="1">
    <citation type="submission" date="2021-02" db="EMBL/GenBank/DDBJ databases">
        <title>De Novo genome assembly of isolated myxobacteria.</title>
        <authorList>
            <person name="Stevens D.C."/>
        </authorList>
    </citation>
    <scope>NUCLEOTIDE SEQUENCE [LARGE SCALE GENOMIC DNA]</scope>
    <source>
        <strain evidence="4">SCPEA02</strain>
    </source>
</reference>
<protein>
    <submittedName>
        <fullName evidence="3">Protocatechuate 3,4-dioxygenase</fullName>
    </submittedName>
</protein>
<name>A0ABX7P766_9BACT</name>
<dbReference type="Pfam" id="PF00775">
    <property type="entry name" value="Dioxygenase_C"/>
    <property type="match status" value="1"/>
</dbReference>
<evidence type="ECO:0000259" key="2">
    <source>
        <dbReference type="Pfam" id="PF00775"/>
    </source>
</evidence>
<feature type="region of interest" description="Disordered" evidence="1">
    <location>
        <begin position="300"/>
        <end position="336"/>
    </location>
</feature>
<dbReference type="InterPro" id="IPR000627">
    <property type="entry name" value="Intradiol_dOase_C"/>
</dbReference>
<feature type="compositionally biased region" description="Low complexity" evidence="1">
    <location>
        <begin position="50"/>
        <end position="71"/>
    </location>
</feature>
<dbReference type="PANTHER" id="PTHR34315:SF1">
    <property type="entry name" value="INTRADIOL RING-CLEAVAGE DIOXYGENASES DOMAIN-CONTAINING PROTEIN-RELATED"/>
    <property type="match status" value="1"/>
</dbReference>
<dbReference type="PANTHER" id="PTHR34315">
    <property type="match status" value="1"/>
</dbReference>
<keyword evidence="4" id="KW-1185">Reference proteome</keyword>
<gene>
    <name evidence="3" type="ORF">JY651_15775</name>
</gene>
<evidence type="ECO:0000313" key="3">
    <source>
        <dbReference type="EMBL" id="QSQ26297.1"/>
    </source>
</evidence>
<dbReference type="Gene3D" id="2.60.130.10">
    <property type="entry name" value="Aromatic compound dioxygenase"/>
    <property type="match status" value="1"/>
</dbReference>
<dbReference type="InterPro" id="IPR015889">
    <property type="entry name" value="Intradiol_dOase_core"/>
</dbReference>
<feature type="domain" description="Intradiol ring-cleavage dioxygenases" evidence="2">
    <location>
        <begin position="125"/>
        <end position="241"/>
    </location>
</feature>